<gene>
    <name evidence="1" type="ORF">HPB48_002685</name>
</gene>
<organism evidence="1 2">
    <name type="scientific">Haemaphysalis longicornis</name>
    <name type="common">Bush tick</name>
    <dbReference type="NCBI Taxonomy" id="44386"/>
    <lineage>
        <taxon>Eukaryota</taxon>
        <taxon>Metazoa</taxon>
        <taxon>Ecdysozoa</taxon>
        <taxon>Arthropoda</taxon>
        <taxon>Chelicerata</taxon>
        <taxon>Arachnida</taxon>
        <taxon>Acari</taxon>
        <taxon>Parasitiformes</taxon>
        <taxon>Ixodida</taxon>
        <taxon>Ixodoidea</taxon>
        <taxon>Ixodidae</taxon>
        <taxon>Haemaphysalinae</taxon>
        <taxon>Haemaphysalis</taxon>
    </lineage>
</organism>
<evidence type="ECO:0000313" key="2">
    <source>
        <dbReference type="Proteomes" id="UP000821853"/>
    </source>
</evidence>
<protein>
    <submittedName>
        <fullName evidence="1">Uncharacterized protein</fullName>
    </submittedName>
</protein>
<dbReference type="Proteomes" id="UP000821853">
    <property type="component" value="Unassembled WGS sequence"/>
</dbReference>
<dbReference type="AlphaFoldDB" id="A0A9J6GSM2"/>
<name>A0A9J6GSM2_HAELO</name>
<proteinExistence type="predicted"/>
<accession>A0A9J6GSM2</accession>
<comment type="caution">
    <text evidence="1">The sequence shown here is derived from an EMBL/GenBank/DDBJ whole genome shotgun (WGS) entry which is preliminary data.</text>
</comment>
<evidence type="ECO:0000313" key="1">
    <source>
        <dbReference type="EMBL" id="KAH9377268.1"/>
    </source>
</evidence>
<dbReference type="EMBL" id="JABSTR010000008">
    <property type="protein sequence ID" value="KAH9377268.1"/>
    <property type="molecule type" value="Genomic_DNA"/>
</dbReference>
<reference evidence="1 2" key="1">
    <citation type="journal article" date="2020" name="Cell">
        <title>Large-Scale Comparative Analyses of Tick Genomes Elucidate Their Genetic Diversity and Vector Capacities.</title>
        <authorList>
            <consortium name="Tick Genome and Microbiome Consortium (TIGMIC)"/>
            <person name="Jia N."/>
            <person name="Wang J."/>
            <person name="Shi W."/>
            <person name="Du L."/>
            <person name="Sun Y."/>
            <person name="Zhan W."/>
            <person name="Jiang J.F."/>
            <person name="Wang Q."/>
            <person name="Zhang B."/>
            <person name="Ji P."/>
            <person name="Bell-Sakyi L."/>
            <person name="Cui X.M."/>
            <person name="Yuan T.T."/>
            <person name="Jiang B.G."/>
            <person name="Yang W.F."/>
            <person name="Lam T.T."/>
            <person name="Chang Q.C."/>
            <person name="Ding S.J."/>
            <person name="Wang X.J."/>
            <person name="Zhu J.G."/>
            <person name="Ruan X.D."/>
            <person name="Zhao L."/>
            <person name="Wei J.T."/>
            <person name="Ye R.Z."/>
            <person name="Que T.C."/>
            <person name="Du C.H."/>
            <person name="Zhou Y.H."/>
            <person name="Cheng J.X."/>
            <person name="Dai P.F."/>
            <person name="Guo W.B."/>
            <person name="Han X.H."/>
            <person name="Huang E.J."/>
            <person name="Li L.F."/>
            <person name="Wei W."/>
            <person name="Gao Y.C."/>
            <person name="Liu J.Z."/>
            <person name="Shao H.Z."/>
            <person name="Wang X."/>
            <person name="Wang C.C."/>
            <person name="Yang T.C."/>
            <person name="Huo Q.B."/>
            <person name="Li W."/>
            <person name="Chen H.Y."/>
            <person name="Chen S.E."/>
            <person name="Zhou L.G."/>
            <person name="Ni X.B."/>
            <person name="Tian J.H."/>
            <person name="Sheng Y."/>
            <person name="Liu T."/>
            <person name="Pan Y.S."/>
            <person name="Xia L.Y."/>
            <person name="Li J."/>
            <person name="Zhao F."/>
            <person name="Cao W.C."/>
        </authorList>
    </citation>
    <scope>NUCLEOTIDE SEQUENCE [LARGE SCALE GENOMIC DNA]</scope>
    <source>
        <strain evidence="1">HaeL-2018</strain>
    </source>
</reference>
<sequence>MKNLPPRLNQVPGIRHALGADDIPMWPNQGTRADIEGGFQRATEIVQTFARSRGLECAPDKS</sequence>
<keyword evidence="2" id="KW-1185">Reference proteome</keyword>
<dbReference type="VEuPathDB" id="VectorBase:HLOH_051936"/>